<keyword evidence="3 10" id="KW-0349">Heme</keyword>
<proteinExistence type="inferred from homology"/>
<dbReference type="OrthoDB" id="4243at2759"/>
<keyword evidence="4 10" id="KW-0479">Metal-binding</keyword>
<keyword evidence="5 10" id="KW-0999">Mitochondrion inner membrane</keyword>
<evidence type="ECO:0000256" key="11">
    <source>
        <dbReference type="SAM" id="MobiDB-lite"/>
    </source>
</evidence>
<feature type="compositionally biased region" description="Polar residues" evidence="11">
    <location>
        <begin position="84"/>
        <end position="117"/>
    </location>
</feature>
<comment type="catalytic activity">
    <reaction evidence="10">
        <text>holo-[cytochrome c] = apo-[cytochrome c] + heme b</text>
        <dbReference type="Rhea" id="RHEA:22648"/>
        <dbReference type="Rhea" id="RHEA-COMP:10725"/>
        <dbReference type="Rhea" id="RHEA-COMP:10726"/>
        <dbReference type="ChEBI" id="CHEBI:29950"/>
        <dbReference type="ChEBI" id="CHEBI:60344"/>
        <dbReference type="ChEBI" id="CHEBI:83739"/>
        <dbReference type="EC" id="4.4.1.17"/>
    </reaction>
</comment>
<dbReference type="AlphaFoldDB" id="A0A8H3TX37"/>
<keyword evidence="13" id="KW-1185">Reference proteome</keyword>
<evidence type="ECO:0000256" key="8">
    <source>
        <dbReference type="ARBA" id="ARBA00023136"/>
    </source>
</evidence>
<feature type="compositionally biased region" description="Pro residues" evidence="11">
    <location>
        <begin position="34"/>
        <end position="46"/>
    </location>
</feature>
<dbReference type="PANTHER" id="PTHR12743:SF3">
    <property type="entry name" value="HOLOCYTOCHROME-C SYNTHASE"/>
    <property type="match status" value="1"/>
</dbReference>
<sequence>MGQATSTPTPTPTGSMPAPPPECPMHASNASSPYAPPPPELQPQPAAPSSKPAQCPVQHGQSPLSGLGGSSSSSKDVSPARGTDQLNPLNQMPTLSHQMAPGQTTELPTERTSSTIPRPNAEEKVWEYPSPQQFYNALVRKGWETPEEHVETMVDIHNFLNEEAWQQVLKWESSQRGGKDCQLARFQGRPGTLSPKATLHLIAGKFFPSKFNSEPPFDRHDWIVHRPVPSDPHGPQTQVRYIIDYYSAPEDEQGNPVFFLDVRPAVDSVGSVMQRVRGLFWGY</sequence>
<keyword evidence="6 10" id="KW-0408">Iron</keyword>
<dbReference type="EMBL" id="BLZA01000030">
    <property type="protein sequence ID" value="GHJ88506.1"/>
    <property type="molecule type" value="Genomic_DNA"/>
</dbReference>
<dbReference type="PROSITE" id="PS00821">
    <property type="entry name" value="CYTO_HEME_LYASE_1"/>
    <property type="match status" value="1"/>
</dbReference>
<organism evidence="12 13">
    <name type="scientific">Naganishia liquefaciens</name>
    <dbReference type="NCBI Taxonomy" id="104408"/>
    <lineage>
        <taxon>Eukaryota</taxon>
        <taxon>Fungi</taxon>
        <taxon>Dikarya</taxon>
        <taxon>Basidiomycota</taxon>
        <taxon>Agaricomycotina</taxon>
        <taxon>Tremellomycetes</taxon>
        <taxon>Filobasidiales</taxon>
        <taxon>Filobasidiaceae</taxon>
        <taxon>Naganishia</taxon>
    </lineage>
</organism>
<feature type="compositionally biased region" description="Low complexity" evidence="11">
    <location>
        <begin position="47"/>
        <end position="74"/>
    </location>
</feature>
<name>A0A8H3TX37_9TREE</name>
<dbReference type="GO" id="GO:0005743">
    <property type="term" value="C:mitochondrial inner membrane"/>
    <property type="evidence" value="ECO:0007669"/>
    <property type="project" value="UniProtKB-SubCell"/>
</dbReference>
<keyword evidence="7 10" id="KW-0496">Mitochondrion</keyword>
<dbReference type="InterPro" id="IPR000511">
    <property type="entry name" value="Holocyt_c/c1_synthase"/>
</dbReference>
<dbReference type="Pfam" id="PF01265">
    <property type="entry name" value="Cyto_heme_lyase"/>
    <property type="match status" value="1"/>
</dbReference>
<evidence type="ECO:0000256" key="10">
    <source>
        <dbReference type="RuleBase" id="RU363130"/>
    </source>
</evidence>
<evidence type="ECO:0000256" key="7">
    <source>
        <dbReference type="ARBA" id="ARBA00023128"/>
    </source>
</evidence>
<dbReference type="GO" id="GO:0004408">
    <property type="term" value="F:holocytochrome-c synthase activity"/>
    <property type="evidence" value="ECO:0007669"/>
    <property type="project" value="UniProtKB-EC"/>
</dbReference>
<evidence type="ECO:0000313" key="12">
    <source>
        <dbReference type="EMBL" id="GHJ88506.1"/>
    </source>
</evidence>
<keyword evidence="8 10" id="KW-0472">Membrane</keyword>
<dbReference type="EC" id="4.4.1.17" evidence="10"/>
<protein>
    <recommendedName>
        <fullName evidence="10">Holocytochrome c-type synthase</fullName>
        <ecNumber evidence="10">4.4.1.17</ecNumber>
    </recommendedName>
</protein>
<reference evidence="12" key="1">
    <citation type="submission" date="2020-07" db="EMBL/GenBank/DDBJ databases">
        <title>Draft Genome Sequence of a Deep-Sea Yeast, Naganishia (Cryptococcus) liquefaciens strain N6.</title>
        <authorList>
            <person name="Han Y.W."/>
            <person name="Kajitani R."/>
            <person name="Morimoto H."/>
            <person name="Parhat M."/>
            <person name="Tsubouchi H."/>
            <person name="Bakenova O."/>
            <person name="Ogata M."/>
            <person name="Argunhan B."/>
            <person name="Aoki R."/>
            <person name="Kajiwara S."/>
            <person name="Itoh T."/>
            <person name="Iwasaki H."/>
        </authorList>
    </citation>
    <scope>NUCLEOTIDE SEQUENCE</scope>
    <source>
        <strain evidence="12">N6</strain>
    </source>
</reference>
<evidence type="ECO:0000256" key="2">
    <source>
        <dbReference type="ARBA" id="ARBA00007255"/>
    </source>
</evidence>
<evidence type="ECO:0000256" key="4">
    <source>
        <dbReference type="ARBA" id="ARBA00022723"/>
    </source>
</evidence>
<gene>
    <name evidence="12" type="ORF">NliqN6_4908</name>
</gene>
<evidence type="ECO:0000256" key="1">
    <source>
        <dbReference type="ARBA" id="ARBA00004273"/>
    </source>
</evidence>
<evidence type="ECO:0000256" key="9">
    <source>
        <dbReference type="ARBA" id="ARBA00023239"/>
    </source>
</evidence>
<dbReference type="PANTHER" id="PTHR12743">
    <property type="entry name" value="CYTOCHROME C1 HEME LYASE"/>
    <property type="match status" value="1"/>
</dbReference>
<evidence type="ECO:0000256" key="3">
    <source>
        <dbReference type="ARBA" id="ARBA00022617"/>
    </source>
</evidence>
<feature type="compositionally biased region" description="Low complexity" evidence="11">
    <location>
        <begin position="1"/>
        <end position="16"/>
    </location>
</feature>
<accession>A0A8H3TX37</accession>
<evidence type="ECO:0000313" key="13">
    <source>
        <dbReference type="Proteomes" id="UP000620104"/>
    </source>
</evidence>
<comment type="caution">
    <text evidence="12">The sequence shown here is derived from an EMBL/GenBank/DDBJ whole genome shotgun (WGS) entry which is preliminary data.</text>
</comment>
<feature type="region of interest" description="Disordered" evidence="11">
    <location>
        <begin position="1"/>
        <end position="122"/>
    </location>
</feature>
<comment type="function">
    <text evidence="10">Lyase that catalyzes the covalent linking of the heme group to the cytochrome C apoprotein to produce the mature functional cytochrome.</text>
</comment>
<dbReference type="GO" id="GO:0046872">
    <property type="term" value="F:metal ion binding"/>
    <property type="evidence" value="ECO:0007669"/>
    <property type="project" value="UniProtKB-KW"/>
</dbReference>
<dbReference type="Proteomes" id="UP000620104">
    <property type="component" value="Unassembled WGS sequence"/>
</dbReference>
<keyword evidence="9 10" id="KW-0456">Lyase</keyword>
<comment type="similarity">
    <text evidence="2 10">Belongs to the cytochrome c-type heme lyase family.</text>
</comment>
<evidence type="ECO:0000256" key="6">
    <source>
        <dbReference type="ARBA" id="ARBA00023004"/>
    </source>
</evidence>
<dbReference type="PROSITE" id="PS00822">
    <property type="entry name" value="CYTO_HEME_LYASE_2"/>
    <property type="match status" value="1"/>
</dbReference>
<evidence type="ECO:0000256" key="5">
    <source>
        <dbReference type="ARBA" id="ARBA00022792"/>
    </source>
</evidence>
<comment type="subcellular location">
    <subcellularLocation>
        <location evidence="1 10">Mitochondrion inner membrane</location>
    </subcellularLocation>
</comment>